<dbReference type="RefSeq" id="WP_115452426.1">
    <property type="nucleotide sequence ID" value="NZ_QNQT01000005.1"/>
</dbReference>
<comment type="caution">
    <text evidence="1">The sequence shown here is derived from an EMBL/GenBank/DDBJ whole genome shotgun (WGS) entry which is preliminary data.</text>
</comment>
<proteinExistence type="predicted"/>
<dbReference type="OrthoDB" id="2376828at2"/>
<gene>
    <name evidence="1" type="ORF">DRW41_12935</name>
</gene>
<organism evidence="1 2">
    <name type="scientific">Neobacillus piezotolerans</name>
    <dbReference type="NCBI Taxonomy" id="2259171"/>
    <lineage>
        <taxon>Bacteria</taxon>
        <taxon>Bacillati</taxon>
        <taxon>Bacillota</taxon>
        <taxon>Bacilli</taxon>
        <taxon>Bacillales</taxon>
        <taxon>Bacillaceae</taxon>
        <taxon>Neobacillus</taxon>
    </lineage>
</organism>
<keyword evidence="2" id="KW-1185">Reference proteome</keyword>
<evidence type="ECO:0000313" key="1">
    <source>
        <dbReference type="EMBL" id="RDU36432.1"/>
    </source>
</evidence>
<name>A0A3D8GQ73_9BACI</name>
<protein>
    <submittedName>
        <fullName evidence="1">Uncharacterized protein</fullName>
    </submittedName>
</protein>
<dbReference type="EMBL" id="QNQT01000005">
    <property type="protein sequence ID" value="RDU36432.1"/>
    <property type="molecule type" value="Genomic_DNA"/>
</dbReference>
<dbReference type="Proteomes" id="UP000257144">
    <property type="component" value="Unassembled WGS sequence"/>
</dbReference>
<reference evidence="1 2" key="1">
    <citation type="submission" date="2018-07" db="EMBL/GenBank/DDBJ databases">
        <title>Bacillus sp. YLB-04 draft genome sequence.</title>
        <authorList>
            <person name="Yu L."/>
            <person name="Tang X."/>
        </authorList>
    </citation>
    <scope>NUCLEOTIDE SEQUENCE [LARGE SCALE GENOMIC DNA]</scope>
    <source>
        <strain evidence="1 2">YLB-04</strain>
    </source>
</reference>
<evidence type="ECO:0000313" key="2">
    <source>
        <dbReference type="Proteomes" id="UP000257144"/>
    </source>
</evidence>
<dbReference type="AlphaFoldDB" id="A0A3D8GQ73"/>
<accession>A0A3D8GQ73</accession>
<sequence>MYKKVCNECSKPSYSSCETGTWLCPVCGADITRVNLQAPETRGMPGRLQYLATGFPKEAILSTERELV</sequence>